<dbReference type="AlphaFoldDB" id="A0A1Y1I4J6"/>
<dbReference type="Gene3D" id="1.10.287.110">
    <property type="entry name" value="DnaJ domain"/>
    <property type="match status" value="1"/>
</dbReference>
<dbReference type="SUPFAM" id="SSF46565">
    <property type="entry name" value="Chaperone J-domain"/>
    <property type="match status" value="1"/>
</dbReference>
<evidence type="ECO:0000259" key="6">
    <source>
        <dbReference type="PROSITE" id="PS50076"/>
    </source>
</evidence>
<keyword evidence="7" id="KW-0346">Stress response</keyword>
<organism evidence="7 8">
    <name type="scientific">Klebsormidium nitens</name>
    <name type="common">Green alga</name>
    <name type="synonym">Ulothrix nitens</name>
    <dbReference type="NCBI Taxonomy" id="105231"/>
    <lineage>
        <taxon>Eukaryota</taxon>
        <taxon>Viridiplantae</taxon>
        <taxon>Streptophyta</taxon>
        <taxon>Klebsormidiophyceae</taxon>
        <taxon>Klebsormidiales</taxon>
        <taxon>Klebsormidiaceae</taxon>
        <taxon>Klebsormidium</taxon>
    </lineage>
</organism>
<dbReference type="InterPro" id="IPR018253">
    <property type="entry name" value="DnaJ_domain_CS"/>
</dbReference>
<proteinExistence type="predicted"/>
<evidence type="ECO:0000313" key="8">
    <source>
        <dbReference type="Proteomes" id="UP000054558"/>
    </source>
</evidence>
<name>A0A1Y1I4J6_KLENI</name>
<protein>
    <submittedName>
        <fullName evidence="7">Heat shock protein</fullName>
    </submittedName>
</protein>
<feature type="domain" description="J" evidence="6">
    <location>
        <begin position="16"/>
        <end position="86"/>
    </location>
</feature>
<feature type="transmembrane region" description="Helical" evidence="5">
    <location>
        <begin position="368"/>
        <end position="389"/>
    </location>
</feature>
<feature type="region of interest" description="Disordered" evidence="4">
    <location>
        <begin position="459"/>
        <end position="489"/>
    </location>
</feature>
<evidence type="ECO:0000256" key="4">
    <source>
        <dbReference type="SAM" id="MobiDB-lite"/>
    </source>
</evidence>
<dbReference type="EMBL" id="DF237159">
    <property type="protein sequence ID" value="GAQ84882.1"/>
    <property type="molecule type" value="Genomic_DNA"/>
</dbReference>
<dbReference type="STRING" id="105231.A0A1Y1I4J6"/>
<dbReference type="PROSITE" id="PS00636">
    <property type="entry name" value="DNAJ_1"/>
    <property type="match status" value="1"/>
</dbReference>
<dbReference type="OMA" id="QLDKHTM"/>
<dbReference type="PROSITE" id="PS50076">
    <property type="entry name" value="DNAJ_2"/>
    <property type="match status" value="1"/>
</dbReference>
<evidence type="ECO:0000256" key="1">
    <source>
        <dbReference type="ARBA" id="ARBA00004370"/>
    </source>
</evidence>
<dbReference type="Proteomes" id="UP000054558">
    <property type="component" value="Unassembled WGS sequence"/>
</dbReference>
<dbReference type="Pfam" id="PF00226">
    <property type="entry name" value="DnaJ"/>
    <property type="match status" value="1"/>
</dbReference>
<dbReference type="SMART" id="SM00271">
    <property type="entry name" value="DnaJ"/>
    <property type="match status" value="1"/>
</dbReference>
<dbReference type="CDD" id="cd06257">
    <property type="entry name" value="DnaJ"/>
    <property type="match status" value="1"/>
</dbReference>
<gene>
    <name evidence="7" type="ORF">KFL_002100120</name>
</gene>
<sequence>MAQRRLGSQVEEPDLDLYGILNVPKDASDDELLKAYRGLAMLCHPDKVPGGSTALKAVATEQFNRIRDAYETLSDPQRREIYDIYGKKGLASGMDLGEHLGMKDEMRKAYELYQMRQSENKLQSRLNQTSTLLTSIAINDWRRRGVQQLTSSINSTVTAPISPKDTLIMGGSVGVKRGHGVANQFLVWKHQADSRFSYEAGAVLGIRQILTGTTTMQLSKHMTASLSANYNIKDGSLSQTCAWSRQLTPNVRGDIALTLGPDMGVAVGWSRDGTKNSLRGDLRMGTAFGVAGNWVHHFSDKSFGKVSAKIGITAIEVEIGAHRILSERSSGGFSCTVGVQGVLWKIRYTRGGQKFIIPILLSDKLEPFTILAALCLPPALYALVRHYYLKPAAIKRRKRKTLAARRANAQQVRESIEAARGVQDLMSGSASRKKANEENRANPGLVIVEAVYGCIKPRKKRQNGESDRGKEVEEEGHDGQDEGLPPPFLDVTTPVQFLVDDSAIKLHPGIRKAGLMGFCDPCPGEEKELRVKYKWRGNVHETTVGDKEALFIPDRRHKVTDSES</sequence>
<dbReference type="Pfam" id="PF22774">
    <property type="entry name" value="DNAJC11_beta-barrel"/>
    <property type="match status" value="1"/>
</dbReference>
<dbReference type="OrthoDB" id="10250354at2759"/>
<feature type="compositionally biased region" description="Basic and acidic residues" evidence="4">
    <location>
        <begin position="462"/>
        <end position="471"/>
    </location>
</feature>
<dbReference type="InterPro" id="IPR036869">
    <property type="entry name" value="J_dom_sf"/>
</dbReference>
<reference evidence="7 8" key="1">
    <citation type="journal article" date="2014" name="Nat. Commun.">
        <title>Klebsormidium flaccidum genome reveals primary factors for plant terrestrial adaptation.</title>
        <authorList>
            <person name="Hori K."/>
            <person name="Maruyama F."/>
            <person name="Fujisawa T."/>
            <person name="Togashi T."/>
            <person name="Yamamoto N."/>
            <person name="Seo M."/>
            <person name="Sato S."/>
            <person name="Yamada T."/>
            <person name="Mori H."/>
            <person name="Tajima N."/>
            <person name="Moriyama T."/>
            <person name="Ikeuchi M."/>
            <person name="Watanabe M."/>
            <person name="Wada H."/>
            <person name="Kobayashi K."/>
            <person name="Saito M."/>
            <person name="Masuda T."/>
            <person name="Sasaki-Sekimoto Y."/>
            <person name="Mashiguchi K."/>
            <person name="Awai K."/>
            <person name="Shimojima M."/>
            <person name="Masuda S."/>
            <person name="Iwai M."/>
            <person name="Nobusawa T."/>
            <person name="Narise T."/>
            <person name="Kondo S."/>
            <person name="Saito H."/>
            <person name="Sato R."/>
            <person name="Murakawa M."/>
            <person name="Ihara Y."/>
            <person name="Oshima-Yamada Y."/>
            <person name="Ohtaka K."/>
            <person name="Satoh M."/>
            <person name="Sonobe K."/>
            <person name="Ishii M."/>
            <person name="Ohtani R."/>
            <person name="Kanamori-Sato M."/>
            <person name="Honoki R."/>
            <person name="Miyazaki D."/>
            <person name="Mochizuki H."/>
            <person name="Umetsu J."/>
            <person name="Higashi K."/>
            <person name="Shibata D."/>
            <person name="Kamiya Y."/>
            <person name="Sato N."/>
            <person name="Nakamura Y."/>
            <person name="Tabata S."/>
            <person name="Ida S."/>
            <person name="Kurokawa K."/>
            <person name="Ohta H."/>
        </authorList>
    </citation>
    <scope>NUCLEOTIDE SEQUENCE [LARGE SCALE GENOMIC DNA]</scope>
    <source>
        <strain evidence="7 8">NIES-2285</strain>
    </source>
</reference>
<dbReference type="InterPro" id="IPR024586">
    <property type="entry name" value="DnaJ-like_C11_C"/>
</dbReference>
<evidence type="ECO:0000256" key="2">
    <source>
        <dbReference type="ARBA" id="ARBA00023136"/>
    </source>
</evidence>
<dbReference type="PANTHER" id="PTHR44914:SF1">
    <property type="entry name" value="CHAPERONE PROTEIN DNAJ 13"/>
    <property type="match status" value="1"/>
</dbReference>
<dbReference type="InterPro" id="IPR042162">
    <property type="entry name" value="AtJ13"/>
</dbReference>
<dbReference type="InterPro" id="IPR001623">
    <property type="entry name" value="DnaJ_domain"/>
</dbReference>
<keyword evidence="2 5" id="KW-0472">Membrane</keyword>
<dbReference type="Pfam" id="PF11875">
    <property type="entry name" value="DnaJ-like_C11_C"/>
    <property type="match status" value="1"/>
</dbReference>
<dbReference type="PANTHER" id="PTHR44914">
    <property type="entry name" value="CHAPERONE PROTEIN DNAJ 13"/>
    <property type="match status" value="1"/>
</dbReference>
<evidence type="ECO:0000313" key="7">
    <source>
        <dbReference type="EMBL" id="GAQ84882.1"/>
    </source>
</evidence>
<evidence type="ECO:0000256" key="5">
    <source>
        <dbReference type="SAM" id="Phobius"/>
    </source>
</evidence>
<keyword evidence="5" id="KW-1133">Transmembrane helix</keyword>
<dbReference type="InterPro" id="IPR055225">
    <property type="entry name" value="DNAJC11-like_beta-barrel"/>
</dbReference>
<accession>A0A1Y1I4J6</accession>
<comment type="subcellular location">
    <subcellularLocation>
        <location evidence="1">Membrane</location>
    </subcellularLocation>
</comment>
<evidence type="ECO:0000256" key="3">
    <source>
        <dbReference type="ARBA" id="ARBA00023186"/>
    </source>
</evidence>
<keyword evidence="3" id="KW-0143">Chaperone</keyword>
<dbReference type="GO" id="GO:0016020">
    <property type="term" value="C:membrane"/>
    <property type="evidence" value="ECO:0007669"/>
    <property type="project" value="UniProtKB-SubCell"/>
</dbReference>
<keyword evidence="8" id="KW-1185">Reference proteome</keyword>
<dbReference type="PRINTS" id="PR00625">
    <property type="entry name" value="JDOMAIN"/>
</dbReference>
<keyword evidence="5" id="KW-0812">Transmembrane</keyword>